<keyword evidence="2" id="KW-1185">Reference proteome</keyword>
<name>A0AAV1GNN4_XYRNO</name>
<gene>
    <name evidence="1" type="ORF">XNOV1_A037617</name>
</gene>
<evidence type="ECO:0000313" key="1">
    <source>
        <dbReference type="EMBL" id="CAJ1074244.1"/>
    </source>
</evidence>
<dbReference type="Proteomes" id="UP001178508">
    <property type="component" value="Chromosome 15"/>
</dbReference>
<evidence type="ECO:0000313" key="2">
    <source>
        <dbReference type="Proteomes" id="UP001178508"/>
    </source>
</evidence>
<accession>A0AAV1GNN4</accession>
<proteinExistence type="predicted"/>
<organism evidence="1 2">
    <name type="scientific">Xyrichtys novacula</name>
    <name type="common">Pearly razorfish</name>
    <name type="synonym">Hemipteronotus novacula</name>
    <dbReference type="NCBI Taxonomy" id="13765"/>
    <lineage>
        <taxon>Eukaryota</taxon>
        <taxon>Metazoa</taxon>
        <taxon>Chordata</taxon>
        <taxon>Craniata</taxon>
        <taxon>Vertebrata</taxon>
        <taxon>Euteleostomi</taxon>
        <taxon>Actinopterygii</taxon>
        <taxon>Neopterygii</taxon>
        <taxon>Teleostei</taxon>
        <taxon>Neoteleostei</taxon>
        <taxon>Acanthomorphata</taxon>
        <taxon>Eupercaria</taxon>
        <taxon>Labriformes</taxon>
        <taxon>Labridae</taxon>
        <taxon>Xyrichtys</taxon>
    </lineage>
</organism>
<protein>
    <submittedName>
        <fullName evidence="1">Uncharacterized protein LOC115413216</fullName>
    </submittedName>
</protein>
<dbReference type="EMBL" id="OY660878">
    <property type="protein sequence ID" value="CAJ1074244.1"/>
    <property type="molecule type" value="Genomic_DNA"/>
</dbReference>
<dbReference type="AlphaFoldDB" id="A0AAV1GNN4"/>
<reference evidence="1" key="1">
    <citation type="submission" date="2023-08" db="EMBL/GenBank/DDBJ databases">
        <authorList>
            <person name="Alioto T."/>
            <person name="Alioto T."/>
            <person name="Gomez Garrido J."/>
        </authorList>
    </citation>
    <scope>NUCLEOTIDE SEQUENCE</scope>
</reference>
<sequence>MERPSPPLTSLSESGSYSQDYKYRVAAQRRFISNERESPALKETLGQSVGVCEWVKTACYQYNELRPLLMLAVHIKTCKGKLSDDDDNNDDESSDGICVVESKCKEDVADLESCVLISRSLMMYADEIISCRYTSQIKLDSKVSIIRAIVLHSTTRVIPMLQQLRKGMELYGLVNQMASNPAACHSLFVPGKITKPDADFMMMNCQPYYSEKGTSKERAEKKVINFLQDFLKELEMAGMMYCIAVIFNLCTLVCCERLSGVPWKIIQFANNMPLSSVCTVIK</sequence>